<evidence type="ECO:0000256" key="4">
    <source>
        <dbReference type="SAM" id="Coils"/>
    </source>
</evidence>
<dbReference type="AlphaFoldDB" id="A0A2U4F228"/>
<feature type="domain" description="Type I restriction modification DNA specificity" evidence="5">
    <location>
        <begin position="4"/>
        <end position="190"/>
    </location>
</feature>
<dbReference type="GO" id="GO:0009307">
    <property type="term" value="P:DNA restriction-modification system"/>
    <property type="evidence" value="ECO:0007669"/>
    <property type="project" value="UniProtKB-KW"/>
</dbReference>
<evidence type="ECO:0000313" key="6">
    <source>
        <dbReference type="EMBL" id="EKV57339.1"/>
    </source>
</evidence>
<feature type="coiled-coil region" evidence="4">
    <location>
        <begin position="164"/>
        <end position="202"/>
    </location>
</feature>
<evidence type="ECO:0000259" key="5">
    <source>
        <dbReference type="Pfam" id="PF01420"/>
    </source>
</evidence>
<feature type="domain" description="Type I restriction modification DNA specificity" evidence="5">
    <location>
        <begin position="209"/>
        <end position="390"/>
    </location>
</feature>
<accession>A0A2U4F228</accession>
<dbReference type="EMBL" id="ALNZ01000022">
    <property type="protein sequence ID" value="EKV57339.1"/>
    <property type="molecule type" value="Genomic_DNA"/>
</dbReference>
<evidence type="ECO:0000256" key="2">
    <source>
        <dbReference type="ARBA" id="ARBA00022747"/>
    </source>
</evidence>
<keyword evidence="4" id="KW-0175">Coiled coil</keyword>
<gene>
    <name evidence="6" type="ORF">A966_05668</name>
</gene>
<dbReference type="Gene3D" id="3.90.220.20">
    <property type="entry name" value="DNA methylase specificity domains"/>
    <property type="match status" value="2"/>
</dbReference>
<keyword evidence="2" id="KW-0680">Restriction system</keyword>
<dbReference type="GeneID" id="66487566"/>
<keyword evidence="3" id="KW-0238">DNA-binding</keyword>
<reference evidence="6 7" key="1">
    <citation type="submission" date="2012-07" db="EMBL/GenBank/DDBJ databases">
        <title>Genome sequence of Brachyspira sp. 30446, isolated from a pig with mucohaemorrhagic colitis.</title>
        <authorList>
            <person name="Rubin J.E."/>
            <person name="Fernando C."/>
            <person name="Harding J.C.S."/>
            <person name="Hill J.E."/>
        </authorList>
    </citation>
    <scope>NUCLEOTIDE SEQUENCE [LARGE SCALE GENOMIC DNA]</scope>
    <source>
        <strain evidence="6 7">30446</strain>
    </source>
</reference>
<dbReference type="RefSeq" id="WP_008723284.1">
    <property type="nucleotide sequence ID" value="NZ_JH994111.1"/>
</dbReference>
<organism evidence="6 7">
    <name type="scientific">Brachyspira hampsonii 30446</name>
    <dbReference type="NCBI Taxonomy" id="1289135"/>
    <lineage>
        <taxon>Bacteria</taxon>
        <taxon>Pseudomonadati</taxon>
        <taxon>Spirochaetota</taxon>
        <taxon>Spirochaetia</taxon>
        <taxon>Brachyspirales</taxon>
        <taxon>Brachyspiraceae</taxon>
        <taxon>Brachyspira</taxon>
    </lineage>
</organism>
<dbReference type="SUPFAM" id="SSF116734">
    <property type="entry name" value="DNA methylase specificity domain"/>
    <property type="match status" value="2"/>
</dbReference>
<evidence type="ECO:0000256" key="3">
    <source>
        <dbReference type="ARBA" id="ARBA00023125"/>
    </source>
</evidence>
<dbReference type="GO" id="GO:0003677">
    <property type="term" value="F:DNA binding"/>
    <property type="evidence" value="ECO:0007669"/>
    <property type="project" value="UniProtKB-KW"/>
</dbReference>
<proteinExistence type="inferred from homology"/>
<comment type="caution">
    <text evidence="6">The sequence shown here is derived from an EMBL/GenBank/DDBJ whole genome shotgun (WGS) entry which is preliminary data.</text>
</comment>
<evidence type="ECO:0000313" key="7">
    <source>
        <dbReference type="Proteomes" id="UP000011663"/>
    </source>
</evidence>
<dbReference type="Pfam" id="PF01420">
    <property type="entry name" value="Methylase_S"/>
    <property type="match status" value="2"/>
</dbReference>
<evidence type="ECO:0000256" key="1">
    <source>
        <dbReference type="ARBA" id="ARBA00010923"/>
    </source>
</evidence>
<dbReference type="InterPro" id="IPR000055">
    <property type="entry name" value="Restrct_endonuc_typeI_TRD"/>
</dbReference>
<dbReference type="PANTHER" id="PTHR30408">
    <property type="entry name" value="TYPE-1 RESTRICTION ENZYME ECOKI SPECIFICITY PROTEIN"/>
    <property type="match status" value="1"/>
</dbReference>
<sequence length="408" mass="47585">MLNEWEEKTLEDIISKEKYSIKRGPFGSSLRKEFFVEKGIRVFEQYNPINNDPNWCRYRITKEKYEELKAFTCKAGDFLISCSGTMGKIVFLPEGTEKGIINQALLKIRLDNNIIDNNFFMYLFQSPYFQNKIFSSSKGSAIQNISSVKELKKITFLLPTLKEQKRITEKLDNAFQKIEALENNTKENIKNIEDLYKSYLNKMFTENTDDWEEKTFDKVFNIYTGNSINANIKKQKYSNLDDGYNYIATKDISFSNVINYENGIKIPKNEDKFKIAPKNSILLCIEGGSAGRKIGILKEDVCFVNKLCAFVIKYKYLNHMFVYYYLQSPKFKQIFYDNKTGLIGGVSLNKLKKLTIAFPKIEEQKKIVDKLDTFNNKIQIIKQNYQNKLELLENLKKSILNKAFNGEL</sequence>
<name>A0A2U4F228_9SPIR</name>
<dbReference type="STRING" id="1289135.A966_05668"/>
<dbReference type="PANTHER" id="PTHR30408:SF12">
    <property type="entry name" value="TYPE I RESTRICTION ENZYME MJAVIII SPECIFICITY SUBUNIT"/>
    <property type="match status" value="1"/>
</dbReference>
<protein>
    <recommendedName>
        <fullName evidence="5">Type I restriction modification DNA specificity domain-containing protein</fullName>
    </recommendedName>
</protein>
<feature type="coiled-coil region" evidence="4">
    <location>
        <begin position="375"/>
        <end position="402"/>
    </location>
</feature>
<comment type="similarity">
    <text evidence="1">Belongs to the type-I restriction system S methylase family.</text>
</comment>
<dbReference type="InterPro" id="IPR044946">
    <property type="entry name" value="Restrct_endonuc_typeI_TRD_sf"/>
</dbReference>
<dbReference type="OrthoDB" id="309078at2"/>
<dbReference type="InterPro" id="IPR052021">
    <property type="entry name" value="Type-I_RS_S_subunit"/>
</dbReference>
<dbReference type="Proteomes" id="UP000011663">
    <property type="component" value="Unassembled WGS sequence"/>
</dbReference>